<dbReference type="Proteomes" id="UP000198816">
    <property type="component" value="Unassembled WGS sequence"/>
</dbReference>
<comment type="similarity">
    <text evidence="12">Belongs to the cytochrome b561 family.</text>
</comment>
<feature type="transmembrane region" description="Helical" evidence="13">
    <location>
        <begin position="54"/>
        <end position="71"/>
    </location>
</feature>
<evidence type="ECO:0000256" key="1">
    <source>
        <dbReference type="ARBA" id="ARBA00001970"/>
    </source>
</evidence>
<dbReference type="RefSeq" id="WP_093028400.1">
    <property type="nucleotide sequence ID" value="NZ_FNNZ01000002.1"/>
</dbReference>
<keyword evidence="3" id="KW-0813">Transport</keyword>
<keyword evidence="4" id="KW-1003">Cell membrane</keyword>
<keyword evidence="8" id="KW-0249">Electron transport</keyword>
<evidence type="ECO:0000259" key="14">
    <source>
        <dbReference type="Pfam" id="PF01292"/>
    </source>
</evidence>
<dbReference type="GO" id="GO:0005886">
    <property type="term" value="C:plasma membrane"/>
    <property type="evidence" value="ECO:0007669"/>
    <property type="project" value="UniProtKB-SubCell"/>
</dbReference>
<dbReference type="SUPFAM" id="SSF81342">
    <property type="entry name" value="Transmembrane di-heme cytochromes"/>
    <property type="match status" value="1"/>
</dbReference>
<comment type="subcellular location">
    <subcellularLocation>
        <location evidence="2">Cell membrane</location>
        <topology evidence="2">Multi-pass membrane protein</topology>
    </subcellularLocation>
</comment>
<evidence type="ECO:0000256" key="12">
    <source>
        <dbReference type="ARBA" id="ARBA00037975"/>
    </source>
</evidence>
<dbReference type="InterPro" id="IPR016174">
    <property type="entry name" value="Di-haem_cyt_TM"/>
</dbReference>
<dbReference type="Pfam" id="PF01292">
    <property type="entry name" value="Ni_hydr_CYTB"/>
    <property type="match status" value="1"/>
</dbReference>
<keyword evidence="10" id="KW-0408">Iron</keyword>
<evidence type="ECO:0000256" key="10">
    <source>
        <dbReference type="ARBA" id="ARBA00023004"/>
    </source>
</evidence>
<proteinExistence type="inferred from homology"/>
<accession>A0A1H2S697</accession>
<comment type="cofactor">
    <cofactor evidence="1">
        <name>heme b</name>
        <dbReference type="ChEBI" id="CHEBI:60344"/>
    </cofactor>
</comment>
<evidence type="ECO:0000256" key="5">
    <source>
        <dbReference type="ARBA" id="ARBA00022617"/>
    </source>
</evidence>
<keyword evidence="7" id="KW-0479">Metal-binding</keyword>
<dbReference type="EMBL" id="FNNZ01000002">
    <property type="protein sequence ID" value="SDW27128.1"/>
    <property type="molecule type" value="Genomic_DNA"/>
</dbReference>
<evidence type="ECO:0000256" key="6">
    <source>
        <dbReference type="ARBA" id="ARBA00022692"/>
    </source>
</evidence>
<keyword evidence="6 13" id="KW-0812">Transmembrane</keyword>
<dbReference type="OrthoDB" id="9793784at2"/>
<dbReference type="STRING" id="1058.SAMN05421783_102308"/>
<evidence type="ECO:0000256" key="11">
    <source>
        <dbReference type="ARBA" id="ARBA00023136"/>
    </source>
</evidence>
<dbReference type="PANTHER" id="PTHR30529:SF1">
    <property type="entry name" value="CYTOCHROME B561 HOMOLOG 2"/>
    <property type="match status" value="1"/>
</dbReference>
<dbReference type="Gene3D" id="1.20.950.20">
    <property type="entry name" value="Transmembrane di-heme cytochromes, Chain C"/>
    <property type="match status" value="1"/>
</dbReference>
<sequence length="196" mass="21807">MWRNTDDGYGLVAVVLHWLVAVVVVGLFVLGLWMVELTYYDVWYRRSTDIHKGVGFLLFFVVLARLAWRLVNPRPVPEPTHTRLERVAAAVTHVLFYVLLFAVMTAGYLISTADGRAIDVFGLFKVPATIAGLPGQADIAGDVHLALAIALIVLTVIHSLAALKHHFIDRDRTLLRMLGRRTPRPSRSSADSRRGA</sequence>
<keyword evidence="11 13" id="KW-0472">Membrane</keyword>
<evidence type="ECO:0000313" key="16">
    <source>
        <dbReference type="Proteomes" id="UP000198816"/>
    </source>
</evidence>
<dbReference type="GO" id="GO:0020037">
    <property type="term" value="F:heme binding"/>
    <property type="evidence" value="ECO:0007669"/>
    <property type="project" value="TreeGrafter"/>
</dbReference>
<name>A0A1H2S697_THIRO</name>
<protein>
    <submittedName>
        <fullName evidence="15">Cytochrome b561</fullName>
    </submittedName>
</protein>
<keyword evidence="16" id="KW-1185">Reference proteome</keyword>
<dbReference type="GO" id="GO:0022904">
    <property type="term" value="P:respiratory electron transport chain"/>
    <property type="evidence" value="ECO:0007669"/>
    <property type="project" value="InterPro"/>
</dbReference>
<evidence type="ECO:0000256" key="4">
    <source>
        <dbReference type="ARBA" id="ARBA00022475"/>
    </source>
</evidence>
<dbReference type="GO" id="GO:0009055">
    <property type="term" value="F:electron transfer activity"/>
    <property type="evidence" value="ECO:0007669"/>
    <property type="project" value="InterPro"/>
</dbReference>
<evidence type="ECO:0000313" key="15">
    <source>
        <dbReference type="EMBL" id="SDW27128.1"/>
    </source>
</evidence>
<dbReference type="GO" id="GO:0046872">
    <property type="term" value="F:metal ion binding"/>
    <property type="evidence" value="ECO:0007669"/>
    <property type="project" value="UniProtKB-KW"/>
</dbReference>
<feature type="domain" description="Cytochrome b561 bacterial/Ni-hydrogenase" evidence="14">
    <location>
        <begin position="9"/>
        <end position="179"/>
    </location>
</feature>
<keyword evidence="9 13" id="KW-1133">Transmembrane helix</keyword>
<dbReference type="InterPro" id="IPR052168">
    <property type="entry name" value="Cytochrome_b561_oxidase"/>
</dbReference>
<evidence type="ECO:0000256" key="7">
    <source>
        <dbReference type="ARBA" id="ARBA00022723"/>
    </source>
</evidence>
<dbReference type="InterPro" id="IPR011577">
    <property type="entry name" value="Cyt_b561_bac/Ni-Hgenase"/>
</dbReference>
<feature type="transmembrane region" description="Helical" evidence="13">
    <location>
        <begin position="12"/>
        <end position="33"/>
    </location>
</feature>
<gene>
    <name evidence="15" type="ORF">SAMN05421783_102308</name>
</gene>
<organism evidence="15 16">
    <name type="scientific">Thiocapsa roseopersicina</name>
    <dbReference type="NCBI Taxonomy" id="1058"/>
    <lineage>
        <taxon>Bacteria</taxon>
        <taxon>Pseudomonadati</taxon>
        <taxon>Pseudomonadota</taxon>
        <taxon>Gammaproteobacteria</taxon>
        <taxon>Chromatiales</taxon>
        <taxon>Chromatiaceae</taxon>
        <taxon>Thiocapsa</taxon>
    </lineage>
</organism>
<evidence type="ECO:0000256" key="8">
    <source>
        <dbReference type="ARBA" id="ARBA00022982"/>
    </source>
</evidence>
<feature type="transmembrane region" description="Helical" evidence="13">
    <location>
        <begin position="143"/>
        <end position="163"/>
    </location>
</feature>
<evidence type="ECO:0000256" key="13">
    <source>
        <dbReference type="SAM" id="Phobius"/>
    </source>
</evidence>
<evidence type="ECO:0000256" key="2">
    <source>
        <dbReference type="ARBA" id="ARBA00004651"/>
    </source>
</evidence>
<feature type="transmembrane region" description="Helical" evidence="13">
    <location>
        <begin position="91"/>
        <end position="110"/>
    </location>
</feature>
<evidence type="ECO:0000256" key="9">
    <source>
        <dbReference type="ARBA" id="ARBA00022989"/>
    </source>
</evidence>
<dbReference type="PANTHER" id="PTHR30529">
    <property type="entry name" value="CYTOCHROME B561"/>
    <property type="match status" value="1"/>
</dbReference>
<reference evidence="16" key="1">
    <citation type="submission" date="2016-10" db="EMBL/GenBank/DDBJ databases">
        <authorList>
            <person name="Varghese N."/>
            <person name="Submissions S."/>
        </authorList>
    </citation>
    <scope>NUCLEOTIDE SEQUENCE [LARGE SCALE GENOMIC DNA]</scope>
    <source>
        <strain evidence="16">DSM 217</strain>
    </source>
</reference>
<evidence type="ECO:0000256" key="3">
    <source>
        <dbReference type="ARBA" id="ARBA00022448"/>
    </source>
</evidence>
<dbReference type="AlphaFoldDB" id="A0A1H2S697"/>
<keyword evidence="5" id="KW-0349">Heme</keyword>